<gene>
    <name evidence="1" type="ORF">EZV62_010254</name>
</gene>
<evidence type="ECO:0000313" key="1">
    <source>
        <dbReference type="EMBL" id="TXG63260.1"/>
    </source>
</evidence>
<reference evidence="2" key="1">
    <citation type="journal article" date="2019" name="Gigascience">
        <title>De novo genome assembly of the endangered Acer yangbiense, a plant species with extremely small populations endemic to Yunnan Province, China.</title>
        <authorList>
            <person name="Yang J."/>
            <person name="Wariss H.M."/>
            <person name="Tao L."/>
            <person name="Zhang R."/>
            <person name="Yun Q."/>
            <person name="Hollingsworth P."/>
            <person name="Dao Z."/>
            <person name="Luo G."/>
            <person name="Guo H."/>
            <person name="Ma Y."/>
            <person name="Sun W."/>
        </authorList>
    </citation>
    <scope>NUCLEOTIDE SEQUENCE [LARGE SCALE GENOMIC DNA]</scope>
    <source>
        <strain evidence="2">cv. Malutang</strain>
    </source>
</reference>
<accession>A0A5C7I273</accession>
<dbReference type="OrthoDB" id="630895at2759"/>
<name>A0A5C7I273_9ROSI</name>
<sequence>MNMTTKTIYVFRHIKRILKLQLLIEKTAPLKYTWIKRPKEFLINASAIAHSVPATTDGSSGSINKLKTIANTILKKPVKHINPYSCHFIEKSDQSNEEALDNFARKLSDERKRRVD</sequence>
<organism evidence="1 2">
    <name type="scientific">Acer yangbiense</name>
    <dbReference type="NCBI Taxonomy" id="1000413"/>
    <lineage>
        <taxon>Eukaryota</taxon>
        <taxon>Viridiplantae</taxon>
        <taxon>Streptophyta</taxon>
        <taxon>Embryophyta</taxon>
        <taxon>Tracheophyta</taxon>
        <taxon>Spermatophyta</taxon>
        <taxon>Magnoliopsida</taxon>
        <taxon>eudicotyledons</taxon>
        <taxon>Gunneridae</taxon>
        <taxon>Pentapetalae</taxon>
        <taxon>rosids</taxon>
        <taxon>malvids</taxon>
        <taxon>Sapindales</taxon>
        <taxon>Sapindaceae</taxon>
        <taxon>Hippocastanoideae</taxon>
        <taxon>Acereae</taxon>
        <taxon>Acer</taxon>
    </lineage>
</organism>
<keyword evidence="2" id="KW-1185">Reference proteome</keyword>
<protein>
    <submittedName>
        <fullName evidence="1">Uncharacterized protein</fullName>
    </submittedName>
</protein>
<dbReference type="AlphaFoldDB" id="A0A5C7I273"/>
<dbReference type="Gene3D" id="3.40.1090.10">
    <property type="entry name" value="Cytosolic phospholipase A2 catalytic domain"/>
    <property type="match status" value="1"/>
</dbReference>
<proteinExistence type="predicted"/>
<comment type="caution">
    <text evidence="1">The sequence shown here is derived from an EMBL/GenBank/DDBJ whole genome shotgun (WGS) entry which is preliminary data.</text>
</comment>
<evidence type="ECO:0000313" key="2">
    <source>
        <dbReference type="Proteomes" id="UP000323000"/>
    </source>
</evidence>
<dbReference type="Proteomes" id="UP000323000">
    <property type="component" value="Chromosome 4"/>
</dbReference>
<dbReference type="EMBL" id="VAHF01000004">
    <property type="protein sequence ID" value="TXG63260.1"/>
    <property type="molecule type" value="Genomic_DNA"/>
</dbReference>